<evidence type="ECO:0000313" key="3">
    <source>
        <dbReference type="Proteomes" id="UP000070483"/>
    </source>
</evidence>
<dbReference type="AlphaFoldDB" id="A0A134A6H5"/>
<keyword evidence="3" id="KW-1185">Reference proteome</keyword>
<dbReference type="STRING" id="157687.HMPREF3180_01581"/>
<dbReference type="EMBL" id="LSDD01000113">
    <property type="protein sequence ID" value="KXB63321.1"/>
    <property type="molecule type" value="Genomic_DNA"/>
</dbReference>
<dbReference type="Proteomes" id="UP000070483">
    <property type="component" value="Unassembled WGS sequence"/>
</dbReference>
<reference evidence="3" key="1">
    <citation type="submission" date="2016-01" db="EMBL/GenBank/DDBJ databases">
        <authorList>
            <person name="Mitreva M."/>
            <person name="Pepin K.H."/>
            <person name="Mihindukulasuriya K.A."/>
            <person name="Fulton R."/>
            <person name="Fronick C."/>
            <person name="O'Laughlin M."/>
            <person name="Miner T."/>
            <person name="Herter B."/>
            <person name="Rosa B.A."/>
            <person name="Cordes M."/>
            <person name="Tomlinson C."/>
            <person name="Wollam A."/>
            <person name="Palsikar V.B."/>
            <person name="Mardis E.R."/>
            <person name="Wilson R.K."/>
        </authorList>
    </citation>
    <scope>NUCLEOTIDE SEQUENCE [LARGE SCALE GENOMIC DNA]</scope>
    <source>
        <strain evidence="3">KA00185</strain>
    </source>
</reference>
<protein>
    <recommendedName>
        <fullName evidence="1">DUF7210 domain-containing protein</fullName>
    </recommendedName>
</protein>
<dbReference type="InterPro" id="IPR055634">
    <property type="entry name" value="DUF7210"/>
</dbReference>
<organism evidence="2 3">
    <name type="scientific">Leptotrichia wadei</name>
    <dbReference type="NCBI Taxonomy" id="157687"/>
    <lineage>
        <taxon>Bacteria</taxon>
        <taxon>Fusobacteriati</taxon>
        <taxon>Fusobacteriota</taxon>
        <taxon>Fusobacteriia</taxon>
        <taxon>Fusobacteriales</taxon>
        <taxon>Leptotrichiaceae</taxon>
        <taxon>Leptotrichia</taxon>
    </lineage>
</organism>
<dbReference type="OrthoDB" id="9947721at2"/>
<feature type="domain" description="DUF7210" evidence="1">
    <location>
        <begin position="14"/>
        <end position="49"/>
    </location>
</feature>
<evidence type="ECO:0000313" key="2">
    <source>
        <dbReference type="EMBL" id="KXB63321.1"/>
    </source>
</evidence>
<evidence type="ECO:0000259" key="1">
    <source>
        <dbReference type="Pfam" id="PF23843"/>
    </source>
</evidence>
<dbReference type="PATRIC" id="fig|157687.3.peg.1573"/>
<dbReference type="Pfam" id="PF23843">
    <property type="entry name" value="DUF7210"/>
    <property type="match status" value="1"/>
</dbReference>
<accession>A0A134A6H5</accession>
<name>A0A134A6H5_9FUSO</name>
<sequence>MAKENEKEEAKAIVEAVALTPLRFNDIRYEIGDKLELTEAEFEVLSENKLVGERVDE</sequence>
<dbReference type="RefSeq" id="WP_156436666.1">
    <property type="nucleotide sequence ID" value="NZ_KQ960091.1"/>
</dbReference>
<comment type="caution">
    <text evidence="2">The sequence shown here is derived from an EMBL/GenBank/DDBJ whole genome shotgun (WGS) entry which is preliminary data.</text>
</comment>
<gene>
    <name evidence="2" type="ORF">HMPREF3180_01581</name>
</gene>
<proteinExistence type="predicted"/>